<accession>A0ACB8RK15</accession>
<sequence>MAGPRQPVGLLPFSPSGPAYLLYSHSESRHSALKVVKSAGRYTETARDEIKLLRQIADTAPAHPGRAHIVSFLDSFSHASLANTHICIIFEPLGENLLSLIEKNRRKGIAPCIVKSIAKQVLLGLQYLHEECDLVHTDIKPENILMSIPDVETHIVAQLSSSLPPQSHKLSIPPTARTRRLSTFTSHISTQARSVHIVESQPLPSPSGHHLHTRHFGPSSSSSSSTLSSLGDAGSSVRTAATTPATSLGSAMSKLKLSLASAQDETLHQEAPPPPLCEAVEPEAASDAPPAVPHGPSLLSQTAPQKDKAPRSASQSPTGARSASPPPPADAPPPDSAADAQIDDAPLLFSPISIKIADLGNATPSKRHYTEDIQTRQYRSPEAIIGRSDWGCKVDIWSVACVVFELLTAEYLFEPQAHGQVFSKDDDHMAQIIELLGDIPARAKAGGRYSRELFDHTGALRYIRHLKPWPLARVMRKKYLLPADDADALCAFLEPMLALDFEKRAGAGEMVQHEWLEVDWREQGEALQNVVW</sequence>
<organism evidence="1 2">
    <name type="scientific">Auriscalpium vulgare</name>
    <dbReference type="NCBI Taxonomy" id="40419"/>
    <lineage>
        <taxon>Eukaryota</taxon>
        <taxon>Fungi</taxon>
        <taxon>Dikarya</taxon>
        <taxon>Basidiomycota</taxon>
        <taxon>Agaricomycotina</taxon>
        <taxon>Agaricomycetes</taxon>
        <taxon>Russulales</taxon>
        <taxon>Auriscalpiaceae</taxon>
        <taxon>Auriscalpium</taxon>
    </lineage>
</organism>
<keyword evidence="2" id="KW-1185">Reference proteome</keyword>
<name>A0ACB8RK15_9AGAM</name>
<reference evidence="1" key="1">
    <citation type="submission" date="2021-02" db="EMBL/GenBank/DDBJ databases">
        <authorList>
            <consortium name="DOE Joint Genome Institute"/>
            <person name="Ahrendt S."/>
            <person name="Looney B.P."/>
            <person name="Miyauchi S."/>
            <person name="Morin E."/>
            <person name="Drula E."/>
            <person name="Courty P.E."/>
            <person name="Chicoki N."/>
            <person name="Fauchery L."/>
            <person name="Kohler A."/>
            <person name="Kuo A."/>
            <person name="Labutti K."/>
            <person name="Pangilinan J."/>
            <person name="Lipzen A."/>
            <person name="Riley R."/>
            <person name="Andreopoulos W."/>
            <person name="He G."/>
            <person name="Johnson J."/>
            <person name="Barry K.W."/>
            <person name="Grigoriev I.V."/>
            <person name="Nagy L."/>
            <person name="Hibbett D."/>
            <person name="Henrissat B."/>
            <person name="Matheny P.B."/>
            <person name="Labbe J."/>
            <person name="Martin F."/>
        </authorList>
    </citation>
    <scope>NUCLEOTIDE SEQUENCE</scope>
    <source>
        <strain evidence="1">FP105234-sp</strain>
    </source>
</reference>
<comment type="caution">
    <text evidence="1">The sequence shown here is derived from an EMBL/GenBank/DDBJ whole genome shotgun (WGS) entry which is preliminary data.</text>
</comment>
<proteinExistence type="predicted"/>
<reference evidence="1" key="2">
    <citation type="journal article" date="2022" name="New Phytol.">
        <title>Evolutionary transition to the ectomycorrhizal habit in the genomes of a hyperdiverse lineage of mushroom-forming fungi.</title>
        <authorList>
            <person name="Looney B."/>
            <person name="Miyauchi S."/>
            <person name="Morin E."/>
            <person name="Drula E."/>
            <person name="Courty P.E."/>
            <person name="Kohler A."/>
            <person name="Kuo A."/>
            <person name="LaButti K."/>
            <person name="Pangilinan J."/>
            <person name="Lipzen A."/>
            <person name="Riley R."/>
            <person name="Andreopoulos W."/>
            <person name="He G."/>
            <person name="Johnson J."/>
            <person name="Nolan M."/>
            <person name="Tritt A."/>
            <person name="Barry K.W."/>
            <person name="Grigoriev I.V."/>
            <person name="Nagy L.G."/>
            <person name="Hibbett D."/>
            <person name="Henrissat B."/>
            <person name="Matheny P.B."/>
            <person name="Labbe J."/>
            <person name="Martin F.M."/>
        </authorList>
    </citation>
    <scope>NUCLEOTIDE SEQUENCE</scope>
    <source>
        <strain evidence="1">FP105234-sp</strain>
    </source>
</reference>
<dbReference type="EMBL" id="MU275985">
    <property type="protein sequence ID" value="KAI0044390.1"/>
    <property type="molecule type" value="Genomic_DNA"/>
</dbReference>
<gene>
    <name evidence="1" type="ORF">FA95DRAFT_1562325</name>
</gene>
<protein>
    <submittedName>
        <fullName evidence="1">Kinase-like protein</fullName>
    </submittedName>
</protein>
<evidence type="ECO:0000313" key="2">
    <source>
        <dbReference type="Proteomes" id="UP000814033"/>
    </source>
</evidence>
<evidence type="ECO:0000313" key="1">
    <source>
        <dbReference type="EMBL" id="KAI0044390.1"/>
    </source>
</evidence>
<dbReference type="Proteomes" id="UP000814033">
    <property type="component" value="Unassembled WGS sequence"/>
</dbReference>
<feature type="non-terminal residue" evidence="1">
    <location>
        <position position="532"/>
    </location>
</feature>